<dbReference type="Pfam" id="PF02518">
    <property type="entry name" value="HATPase_c"/>
    <property type="match status" value="1"/>
</dbReference>
<feature type="domain" description="Histidine kinase" evidence="6">
    <location>
        <begin position="164"/>
        <end position="382"/>
    </location>
</feature>
<dbReference type="Gene3D" id="3.30.565.10">
    <property type="entry name" value="Histidine kinase-like ATPase, C-terminal domain"/>
    <property type="match status" value="1"/>
</dbReference>
<dbReference type="PROSITE" id="PS50113">
    <property type="entry name" value="PAC"/>
    <property type="match status" value="1"/>
</dbReference>
<dbReference type="InterPro" id="IPR035965">
    <property type="entry name" value="PAS-like_dom_sf"/>
</dbReference>
<dbReference type="SUPFAM" id="SSF47384">
    <property type="entry name" value="Homodimeric domain of signal transducing histidine kinase"/>
    <property type="match status" value="1"/>
</dbReference>
<dbReference type="EMBL" id="JADLZT010000007">
    <property type="protein sequence ID" value="MBF6024995.1"/>
    <property type="molecule type" value="Genomic_DNA"/>
</dbReference>
<evidence type="ECO:0000259" key="6">
    <source>
        <dbReference type="PROSITE" id="PS50109"/>
    </source>
</evidence>
<dbReference type="InterPro" id="IPR036890">
    <property type="entry name" value="HATPase_C_sf"/>
</dbReference>
<evidence type="ECO:0000256" key="5">
    <source>
        <dbReference type="SAM" id="MobiDB-lite"/>
    </source>
</evidence>
<dbReference type="InterPro" id="IPR036097">
    <property type="entry name" value="HisK_dim/P_sf"/>
</dbReference>
<dbReference type="Pfam" id="PF08447">
    <property type="entry name" value="PAS_3"/>
    <property type="match status" value="1"/>
</dbReference>
<dbReference type="Pfam" id="PF00072">
    <property type="entry name" value="Response_reg"/>
    <property type="match status" value="1"/>
</dbReference>
<accession>A0ABS0B7L7</accession>
<dbReference type="Proteomes" id="UP001429984">
    <property type="component" value="Unassembled WGS sequence"/>
</dbReference>
<dbReference type="PROSITE" id="PS50110">
    <property type="entry name" value="RESPONSE_REGULATORY"/>
    <property type="match status" value="1"/>
</dbReference>
<dbReference type="PANTHER" id="PTHR45339">
    <property type="entry name" value="HYBRID SIGNAL TRANSDUCTION HISTIDINE KINASE J"/>
    <property type="match status" value="1"/>
</dbReference>
<reference evidence="9 10" key="1">
    <citation type="submission" date="2020-11" db="EMBL/GenBank/DDBJ databases">
        <title>Draft Genome Sequence and Secondary Metabolite Biosynthetic Potential of the Lysobacter niastensis Type strain DSM 18481.</title>
        <authorList>
            <person name="Turrini P."/>
            <person name="Artuso I."/>
            <person name="Tescari M."/>
            <person name="Lugli G.A."/>
            <person name="Frangipani E."/>
            <person name="Ventura M."/>
            <person name="Visca P."/>
        </authorList>
    </citation>
    <scope>NUCLEOTIDE SEQUENCE [LARGE SCALE GENOMIC DNA]</scope>
    <source>
        <strain evidence="9 10">DSM 18481</strain>
    </source>
</reference>
<gene>
    <name evidence="9" type="ORF">IU514_13265</name>
</gene>
<dbReference type="InterPro" id="IPR004358">
    <property type="entry name" value="Sig_transdc_His_kin-like_C"/>
</dbReference>
<evidence type="ECO:0000313" key="9">
    <source>
        <dbReference type="EMBL" id="MBF6024995.1"/>
    </source>
</evidence>
<dbReference type="InterPro" id="IPR005467">
    <property type="entry name" value="His_kinase_dom"/>
</dbReference>
<keyword evidence="10" id="KW-1185">Reference proteome</keyword>
<comment type="caution">
    <text evidence="9">The sequence shown here is derived from an EMBL/GenBank/DDBJ whole genome shotgun (WGS) entry which is preliminary data.</text>
</comment>
<evidence type="ECO:0000256" key="1">
    <source>
        <dbReference type="ARBA" id="ARBA00000085"/>
    </source>
</evidence>
<feature type="domain" description="Response regulatory" evidence="7">
    <location>
        <begin position="405"/>
        <end position="523"/>
    </location>
</feature>
<evidence type="ECO:0000256" key="4">
    <source>
        <dbReference type="PROSITE-ProRule" id="PRU00169"/>
    </source>
</evidence>
<protein>
    <recommendedName>
        <fullName evidence="2">histidine kinase</fullName>
        <ecNumber evidence="2">2.7.13.3</ecNumber>
    </recommendedName>
</protein>
<evidence type="ECO:0000259" key="7">
    <source>
        <dbReference type="PROSITE" id="PS50110"/>
    </source>
</evidence>
<feature type="domain" description="PAC" evidence="8">
    <location>
        <begin position="94"/>
        <end position="146"/>
    </location>
</feature>
<dbReference type="InterPro" id="IPR003594">
    <property type="entry name" value="HATPase_dom"/>
</dbReference>
<dbReference type="SUPFAM" id="SSF52172">
    <property type="entry name" value="CheY-like"/>
    <property type="match status" value="1"/>
</dbReference>
<dbReference type="InterPro" id="IPR011006">
    <property type="entry name" value="CheY-like_superfamily"/>
</dbReference>
<comment type="catalytic activity">
    <reaction evidence="1">
        <text>ATP + protein L-histidine = ADP + protein N-phospho-L-histidine.</text>
        <dbReference type="EC" id="2.7.13.3"/>
    </reaction>
</comment>
<dbReference type="PROSITE" id="PS50109">
    <property type="entry name" value="HIS_KIN"/>
    <property type="match status" value="1"/>
</dbReference>
<dbReference type="InterPro" id="IPR013655">
    <property type="entry name" value="PAS_fold_3"/>
</dbReference>
<dbReference type="SUPFAM" id="SSF55874">
    <property type="entry name" value="ATPase domain of HSP90 chaperone/DNA topoisomerase II/histidine kinase"/>
    <property type="match status" value="1"/>
</dbReference>
<feature type="region of interest" description="Disordered" evidence="5">
    <location>
        <begin position="373"/>
        <end position="402"/>
    </location>
</feature>
<dbReference type="CDD" id="cd16922">
    <property type="entry name" value="HATPase_EvgS-ArcB-TorS-like"/>
    <property type="match status" value="1"/>
</dbReference>
<name>A0ABS0B7L7_9GAMM</name>
<evidence type="ECO:0000256" key="2">
    <source>
        <dbReference type="ARBA" id="ARBA00012438"/>
    </source>
</evidence>
<dbReference type="CDD" id="cd17546">
    <property type="entry name" value="REC_hyHK_CKI1_RcsC-like"/>
    <property type="match status" value="1"/>
</dbReference>
<proteinExistence type="predicted"/>
<dbReference type="SUPFAM" id="SSF55785">
    <property type="entry name" value="PYP-like sensor domain (PAS domain)"/>
    <property type="match status" value="1"/>
</dbReference>
<dbReference type="RefSeq" id="WP_194931607.1">
    <property type="nucleotide sequence ID" value="NZ_JADLZT010000007.1"/>
</dbReference>
<dbReference type="SMART" id="SM00388">
    <property type="entry name" value="HisKA"/>
    <property type="match status" value="1"/>
</dbReference>
<dbReference type="Gene3D" id="1.10.287.130">
    <property type="match status" value="1"/>
</dbReference>
<dbReference type="InterPro" id="IPR000014">
    <property type="entry name" value="PAS"/>
</dbReference>
<dbReference type="PANTHER" id="PTHR45339:SF3">
    <property type="entry name" value="HISTIDINE KINASE"/>
    <property type="match status" value="1"/>
</dbReference>
<dbReference type="CDD" id="cd00130">
    <property type="entry name" value="PAS"/>
    <property type="match status" value="1"/>
</dbReference>
<evidence type="ECO:0000259" key="8">
    <source>
        <dbReference type="PROSITE" id="PS50113"/>
    </source>
</evidence>
<evidence type="ECO:0000256" key="3">
    <source>
        <dbReference type="ARBA" id="ARBA00022553"/>
    </source>
</evidence>
<dbReference type="SMART" id="SM00387">
    <property type="entry name" value="HATPase_c"/>
    <property type="match status" value="1"/>
</dbReference>
<feature type="modified residue" description="4-aspartylphosphate" evidence="4">
    <location>
        <position position="456"/>
    </location>
</feature>
<dbReference type="PRINTS" id="PR00344">
    <property type="entry name" value="BCTRLSENSOR"/>
</dbReference>
<dbReference type="CDD" id="cd00082">
    <property type="entry name" value="HisKA"/>
    <property type="match status" value="1"/>
</dbReference>
<dbReference type="InterPro" id="IPR000700">
    <property type="entry name" value="PAS-assoc_C"/>
</dbReference>
<dbReference type="InterPro" id="IPR003661">
    <property type="entry name" value="HisK_dim/P_dom"/>
</dbReference>
<organism evidence="9 10">
    <name type="scientific">Lysobacter niastensis</name>
    <dbReference type="NCBI Taxonomy" id="380629"/>
    <lineage>
        <taxon>Bacteria</taxon>
        <taxon>Pseudomonadati</taxon>
        <taxon>Pseudomonadota</taxon>
        <taxon>Gammaproteobacteria</taxon>
        <taxon>Lysobacterales</taxon>
        <taxon>Lysobacteraceae</taxon>
        <taxon>Lysobacter</taxon>
    </lineage>
</organism>
<keyword evidence="3 4" id="KW-0597">Phosphoprotein</keyword>
<dbReference type="Pfam" id="PF00512">
    <property type="entry name" value="HisKA"/>
    <property type="match status" value="1"/>
</dbReference>
<dbReference type="SMART" id="SM00448">
    <property type="entry name" value="REC"/>
    <property type="match status" value="1"/>
</dbReference>
<evidence type="ECO:0000313" key="10">
    <source>
        <dbReference type="Proteomes" id="UP001429984"/>
    </source>
</evidence>
<dbReference type="Gene3D" id="3.40.50.2300">
    <property type="match status" value="1"/>
</dbReference>
<sequence length="524" mass="57552">MTYYSNSGDALLHPAEALLHEITERMPIAVFQYVRSEDGTNRVTYASPSAFKLFGVDPEAAVADMGSVFKQVLPEYLPGMLHWLEERYRNLDNTPYEFRFRNPRDGRIMWVMSQSNPTRLPDGSVKCNGYWADITQRKALEDELLAAQESAISAASAKATFLARMSHEIRTPTNAILGFAHLLRNEALNERQQSLLDKVDKAAGSLIGVINNVLDFSKIDAGKMEVDCTAFRLEDLIEGIVTVNEQGAADKGLRLARHIAPDVPRQVCGDPFRLGQVLTNLVNNAVKYSDRGEVSVLVTRSRRKGHYDIQVRDEGDGMTPEQCAQLFQPYSQVAPSISRRHGGTGLGLSISKELTALMGGTLSVRSTPGEGSTFSIHLPLGTHDAPKAPEAPSNSGPRPDFSGKTVLVADDSEFNRILAVELLAAVHADVLLATNGQEVIETLSTHPTPIHAILMDVQMPVLDGFDTTRLLRSDPRFAHLPVIALTAAASAEDRDQCLAAGIDAHIAKPIEPEWLYQLLEQWLR</sequence>
<dbReference type="InterPro" id="IPR001789">
    <property type="entry name" value="Sig_transdc_resp-reg_receiver"/>
</dbReference>
<dbReference type="EC" id="2.7.13.3" evidence="2"/>
<dbReference type="Gene3D" id="3.30.450.20">
    <property type="entry name" value="PAS domain"/>
    <property type="match status" value="1"/>
</dbReference>